<evidence type="ECO:0000259" key="5">
    <source>
        <dbReference type="Pfam" id="PF13339"/>
    </source>
</evidence>
<dbReference type="InterPro" id="IPR039223">
    <property type="entry name" value="AATF/Bfr2"/>
</dbReference>
<accession>A0A9W7ZV55</accession>
<organism evidence="6 7">
    <name type="scientific">Mycoemilia scoparia</name>
    <dbReference type="NCBI Taxonomy" id="417184"/>
    <lineage>
        <taxon>Eukaryota</taxon>
        <taxon>Fungi</taxon>
        <taxon>Fungi incertae sedis</taxon>
        <taxon>Zoopagomycota</taxon>
        <taxon>Kickxellomycotina</taxon>
        <taxon>Kickxellomycetes</taxon>
        <taxon>Kickxellales</taxon>
        <taxon>Kickxellaceae</taxon>
        <taxon>Mycoemilia</taxon>
    </lineage>
</organism>
<feature type="domain" description="Apoptosis-antagonizing transcription factor C-terminal" evidence="4">
    <location>
        <begin position="389"/>
        <end position="472"/>
    </location>
</feature>
<dbReference type="GO" id="GO:0000462">
    <property type="term" value="P:maturation of SSU-rRNA from tricistronic rRNA transcript (SSU-rRNA, 5.8S rRNA, LSU-rRNA)"/>
    <property type="evidence" value="ECO:0007669"/>
    <property type="project" value="TreeGrafter"/>
</dbReference>
<feature type="region of interest" description="Disordered" evidence="3">
    <location>
        <begin position="1"/>
        <end position="142"/>
    </location>
</feature>
<gene>
    <name evidence="6" type="primary">BFR2</name>
    <name evidence="6" type="ORF">H4219_003317</name>
</gene>
<reference evidence="6" key="1">
    <citation type="submission" date="2022-07" db="EMBL/GenBank/DDBJ databases">
        <title>Phylogenomic reconstructions and comparative analyses of Kickxellomycotina fungi.</title>
        <authorList>
            <person name="Reynolds N.K."/>
            <person name="Stajich J.E."/>
            <person name="Barry K."/>
            <person name="Grigoriev I.V."/>
            <person name="Crous P."/>
            <person name="Smith M.E."/>
        </authorList>
    </citation>
    <scope>NUCLEOTIDE SEQUENCE</scope>
    <source>
        <strain evidence="6">NBRC 100468</strain>
    </source>
</reference>
<sequence>MVLKKGKKKSLGEQLSELANPTPKDVDIETEDFYGANSTSKNDNESSSDNESDEDNEDLAREHYVSVGRSDIRMSQGIENLGPKYTGKQISRNDIYEQSESESEQELGDNNEDDSSDEPDGYGDNQDESEKEEDEDDDDDEDDKINRQLKELEKGEKALLQSLAQDSKNDIEKGQHVLHQTRLWDGLLDIRIRTQKLINLSNELPQKDDLNSILAEFEDNDLDSPTIEETKEEVYELLDGMLDFRQRLWNQNGGQINKSLGKYKFPQKRKADDLDSIWEDMENTRNLFRPYRDSTLEKWGKKVQASGGIPLNKSLKAINQGVLHQIQQALANGDRLVQRTRIKRVPYKIIGKENDGSGPKDKDEDSDLREQDPHLKDQDPEIFDDVDFYQQLLRELIESRMVDTDDPTGSLGSRWAAIKQQTKSKKKNVDTKASKGRKLRYHVQEKIQNWMAPIPKGTWHGEMVDELFSTLFGQKVAVVSNNGQGEDDDGDSSADEQTNVGNDNLGEIRLFA</sequence>
<dbReference type="InterPro" id="IPR025160">
    <property type="entry name" value="AATF"/>
</dbReference>
<feature type="compositionally biased region" description="Acidic residues" evidence="3">
    <location>
        <begin position="97"/>
        <end position="142"/>
    </location>
</feature>
<evidence type="ECO:0000313" key="7">
    <source>
        <dbReference type="Proteomes" id="UP001150538"/>
    </source>
</evidence>
<evidence type="ECO:0000259" key="4">
    <source>
        <dbReference type="Pfam" id="PF08164"/>
    </source>
</evidence>
<dbReference type="EMBL" id="JANBPU010000077">
    <property type="protein sequence ID" value="KAJ1917233.1"/>
    <property type="molecule type" value="Genomic_DNA"/>
</dbReference>
<dbReference type="PANTHER" id="PTHR15565:SF0">
    <property type="entry name" value="PROTEIN AATF"/>
    <property type="match status" value="1"/>
</dbReference>
<dbReference type="Pfam" id="PF13339">
    <property type="entry name" value="AATF-Che1"/>
    <property type="match status" value="1"/>
</dbReference>
<evidence type="ECO:0000256" key="3">
    <source>
        <dbReference type="SAM" id="MobiDB-lite"/>
    </source>
</evidence>
<protein>
    <recommendedName>
        <fullName evidence="2">Protein BFR2</fullName>
    </recommendedName>
</protein>
<dbReference type="OrthoDB" id="5783963at2759"/>
<feature type="compositionally biased region" description="Acidic residues" evidence="3">
    <location>
        <begin position="46"/>
        <end position="57"/>
    </location>
</feature>
<proteinExistence type="inferred from homology"/>
<dbReference type="AlphaFoldDB" id="A0A9W7ZV55"/>
<feature type="region of interest" description="Disordered" evidence="3">
    <location>
        <begin position="480"/>
        <end position="505"/>
    </location>
</feature>
<comment type="similarity">
    <text evidence="1">Belongs to the AATF family.</text>
</comment>
<evidence type="ECO:0000313" key="6">
    <source>
        <dbReference type="EMBL" id="KAJ1917233.1"/>
    </source>
</evidence>
<evidence type="ECO:0000256" key="2">
    <source>
        <dbReference type="ARBA" id="ARBA00013850"/>
    </source>
</evidence>
<name>A0A9W7ZV55_9FUNG</name>
<dbReference type="Pfam" id="PF08164">
    <property type="entry name" value="TRAUB"/>
    <property type="match status" value="1"/>
</dbReference>
<evidence type="ECO:0000256" key="1">
    <source>
        <dbReference type="ARBA" id="ARBA00008966"/>
    </source>
</evidence>
<feature type="domain" description="AATF leucine zipper-containing" evidence="5">
    <location>
        <begin position="170"/>
        <end position="302"/>
    </location>
</feature>
<comment type="caution">
    <text evidence="6">The sequence shown here is derived from an EMBL/GenBank/DDBJ whole genome shotgun (WGS) entry which is preliminary data.</text>
</comment>
<keyword evidence="7" id="KW-1185">Reference proteome</keyword>
<feature type="compositionally biased region" description="Basic and acidic residues" evidence="3">
    <location>
        <begin position="350"/>
        <end position="379"/>
    </location>
</feature>
<feature type="region of interest" description="Disordered" evidence="3">
    <location>
        <begin position="348"/>
        <end position="380"/>
    </location>
</feature>
<feature type="compositionally biased region" description="Acidic residues" evidence="3">
    <location>
        <begin position="485"/>
        <end position="494"/>
    </location>
</feature>
<dbReference type="InterPro" id="IPR012617">
    <property type="entry name" value="AATF_C"/>
</dbReference>
<dbReference type="PANTHER" id="PTHR15565">
    <property type="entry name" value="AATF PROTEIN APOPTOSIS ANTAGONIZING TRANSCRIPTION FACTOR"/>
    <property type="match status" value="1"/>
</dbReference>
<dbReference type="Proteomes" id="UP001150538">
    <property type="component" value="Unassembled WGS sequence"/>
</dbReference>
<dbReference type="GO" id="GO:0005730">
    <property type="term" value="C:nucleolus"/>
    <property type="evidence" value="ECO:0007669"/>
    <property type="project" value="TreeGrafter"/>
</dbReference>